<feature type="non-terminal residue" evidence="1">
    <location>
        <position position="1"/>
    </location>
</feature>
<evidence type="ECO:0000313" key="1">
    <source>
        <dbReference type="EMBL" id="GAI68448.1"/>
    </source>
</evidence>
<name>X1QJN3_9ZZZZ</name>
<gene>
    <name evidence="1" type="ORF">S06H3_65409</name>
</gene>
<dbReference type="EMBL" id="BARV01044031">
    <property type="protein sequence ID" value="GAI68448.1"/>
    <property type="molecule type" value="Genomic_DNA"/>
</dbReference>
<accession>X1QJN3</accession>
<dbReference type="AlphaFoldDB" id="X1QJN3"/>
<proteinExistence type="predicted"/>
<protein>
    <submittedName>
        <fullName evidence="1">Uncharacterized protein</fullName>
    </submittedName>
</protein>
<organism evidence="1">
    <name type="scientific">marine sediment metagenome</name>
    <dbReference type="NCBI Taxonomy" id="412755"/>
    <lineage>
        <taxon>unclassified sequences</taxon>
        <taxon>metagenomes</taxon>
        <taxon>ecological metagenomes</taxon>
    </lineage>
</organism>
<sequence>TTQVVISEIGKKIEKYRERNGAAGTPTQKPKS</sequence>
<comment type="caution">
    <text evidence="1">The sequence shown here is derived from an EMBL/GenBank/DDBJ whole genome shotgun (WGS) entry which is preliminary data.</text>
</comment>
<reference evidence="1" key="1">
    <citation type="journal article" date="2014" name="Front. Microbiol.">
        <title>High frequency of phylogenetically diverse reductive dehalogenase-homologous genes in deep subseafloor sedimentary metagenomes.</title>
        <authorList>
            <person name="Kawai M."/>
            <person name="Futagami T."/>
            <person name="Toyoda A."/>
            <person name="Takaki Y."/>
            <person name="Nishi S."/>
            <person name="Hori S."/>
            <person name="Arai W."/>
            <person name="Tsubouchi T."/>
            <person name="Morono Y."/>
            <person name="Uchiyama I."/>
            <person name="Ito T."/>
            <person name="Fujiyama A."/>
            <person name="Inagaki F."/>
            <person name="Takami H."/>
        </authorList>
    </citation>
    <scope>NUCLEOTIDE SEQUENCE</scope>
    <source>
        <strain evidence="1">Expedition CK06-06</strain>
    </source>
</reference>